<dbReference type="PATRIC" id="fig|1227455.4.peg.556"/>
<feature type="region of interest" description="Disordered" evidence="1">
    <location>
        <begin position="22"/>
        <end position="49"/>
    </location>
</feature>
<accession>M0MQ93</accession>
<sequence>MGSGITMGGLSALILNVVLPESGRGVPETEGGTDTNVQISGEGPATDED</sequence>
<dbReference type="InParanoid" id="M0MQ93"/>
<gene>
    <name evidence="2" type="ORF">C449_02729</name>
</gene>
<evidence type="ECO:0000313" key="3">
    <source>
        <dbReference type="Proteomes" id="UP000011669"/>
    </source>
</evidence>
<dbReference type="EMBL" id="AOMD01000011">
    <property type="protein sequence ID" value="EMA46914.1"/>
    <property type="molecule type" value="Genomic_DNA"/>
</dbReference>
<name>M0MQ93_9EURY</name>
<organism evidence="2 3">
    <name type="scientific">Halococcus saccharolyticus DSM 5350</name>
    <dbReference type="NCBI Taxonomy" id="1227455"/>
    <lineage>
        <taxon>Archaea</taxon>
        <taxon>Methanobacteriati</taxon>
        <taxon>Methanobacteriota</taxon>
        <taxon>Stenosarchaea group</taxon>
        <taxon>Halobacteria</taxon>
        <taxon>Halobacteriales</taxon>
        <taxon>Halococcaceae</taxon>
        <taxon>Halococcus</taxon>
    </lineage>
</organism>
<reference evidence="2 3" key="1">
    <citation type="journal article" date="2014" name="PLoS Genet.">
        <title>Phylogenetically driven sequencing of extremely halophilic archaea reveals strategies for static and dynamic osmo-response.</title>
        <authorList>
            <person name="Becker E.A."/>
            <person name="Seitzer P.M."/>
            <person name="Tritt A."/>
            <person name="Larsen D."/>
            <person name="Krusor M."/>
            <person name="Yao A.I."/>
            <person name="Wu D."/>
            <person name="Madern D."/>
            <person name="Eisen J.A."/>
            <person name="Darling A.E."/>
            <person name="Facciotti M.T."/>
        </authorList>
    </citation>
    <scope>NUCLEOTIDE SEQUENCE [LARGE SCALE GENOMIC DNA]</scope>
    <source>
        <strain evidence="2 3">DSM 5350</strain>
    </source>
</reference>
<evidence type="ECO:0000256" key="1">
    <source>
        <dbReference type="SAM" id="MobiDB-lite"/>
    </source>
</evidence>
<protein>
    <submittedName>
        <fullName evidence="2">Uncharacterized protein</fullName>
    </submittedName>
</protein>
<dbReference type="Proteomes" id="UP000011669">
    <property type="component" value="Unassembled WGS sequence"/>
</dbReference>
<comment type="caution">
    <text evidence="2">The sequence shown here is derived from an EMBL/GenBank/DDBJ whole genome shotgun (WGS) entry which is preliminary data.</text>
</comment>
<evidence type="ECO:0000313" key="2">
    <source>
        <dbReference type="EMBL" id="EMA46914.1"/>
    </source>
</evidence>
<dbReference type="AlphaFoldDB" id="M0MQ93"/>
<proteinExistence type="predicted"/>
<keyword evidence="3" id="KW-1185">Reference proteome</keyword>